<evidence type="ECO:0000256" key="1">
    <source>
        <dbReference type="SAM" id="Phobius"/>
    </source>
</evidence>
<organism evidence="2 3">
    <name type="scientific">Ceratitis capitata</name>
    <name type="common">Mediterranean fruit fly</name>
    <name type="synonym">Tephritis capitata</name>
    <dbReference type="NCBI Taxonomy" id="7213"/>
    <lineage>
        <taxon>Eukaryota</taxon>
        <taxon>Metazoa</taxon>
        <taxon>Ecdysozoa</taxon>
        <taxon>Arthropoda</taxon>
        <taxon>Hexapoda</taxon>
        <taxon>Insecta</taxon>
        <taxon>Pterygota</taxon>
        <taxon>Neoptera</taxon>
        <taxon>Endopterygota</taxon>
        <taxon>Diptera</taxon>
        <taxon>Brachycera</taxon>
        <taxon>Muscomorpha</taxon>
        <taxon>Tephritoidea</taxon>
        <taxon>Tephritidae</taxon>
        <taxon>Ceratitis</taxon>
        <taxon>Ceratitis</taxon>
    </lineage>
</organism>
<comment type="caution">
    <text evidence="2">The sequence shown here is derived from an EMBL/GenBank/DDBJ whole genome shotgun (WGS) entry which is preliminary data.</text>
</comment>
<keyword evidence="1" id="KW-0472">Membrane</keyword>
<dbReference type="Proteomes" id="UP000606786">
    <property type="component" value="Unassembled WGS sequence"/>
</dbReference>
<evidence type="ECO:0000313" key="3">
    <source>
        <dbReference type="Proteomes" id="UP000606786"/>
    </source>
</evidence>
<accession>A0A811TZA9</accession>
<keyword evidence="3" id="KW-1185">Reference proteome</keyword>
<feature type="transmembrane region" description="Helical" evidence="1">
    <location>
        <begin position="62"/>
        <end position="84"/>
    </location>
</feature>
<keyword evidence="1" id="KW-0812">Transmembrane</keyword>
<dbReference type="AlphaFoldDB" id="A0A811TZA9"/>
<protein>
    <submittedName>
        <fullName evidence="2">(Mediterranean fruit fly) hypothetical protein</fullName>
    </submittedName>
</protein>
<evidence type="ECO:0000313" key="2">
    <source>
        <dbReference type="EMBL" id="CAD6992102.1"/>
    </source>
</evidence>
<sequence>MHHCVQEFAWKALVVASMVLNRNLYYPKVSHLFRNARLLNPIIPKSVFYYFPRVQPNDTHSALPFIFAVISISIYQIAKVIWYVKITPNYGSTPYTYVQ</sequence>
<reference evidence="2" key="1">
    <citation type="submission" date="2020-11" db="EMBL/GenBank/DDBJ databases">
        <authorList>
            <person name="Whitehead M."/>
        </authorList>
    </citation>
    <scope>NUCLEOTIDE SEQUENCE</scope>
    <source>
        <strain evidence="2">EGII</strain>
    </source>
</reference>
<keyword evidence="1" id="KW-1133">Transmembrane helix</keyword>
<name>A0A811TZA9_CERCA</name>
<gene>
    <name evidence="2" type="ORF">CCAP1982_LOCUS986</name>
</gene>
<dbReference type="EMBL" id="CAJHJT010000001">
    <property type="protein sequence ID" value="CAD6992102.1"/>
    <property type="molecule type" value="Genomic_DNA"/>
</dbReference>
<proteinExistence type="predicted"/>